<sequence>MSADPRTIAVYDAKAGDYADRFTSAKPDRHLSAFIAALPAGARVLDLGCGPGTASAFLRAAGHDPDPVDASPTMVKMANERHHINARLATFDDIDVVAAYDGVWANFSLLHAPRAEFPRHLAALHCALKSGGLFHLGMKTGTGEARDGLDRLYSYYSVAELHGMLADAGFTVTSTSEGHERGLAGTDDPFVIIEAHA</sequence>
<keyword evidence="1" id="KW-0489">Methyltransferase</keyword>
<keyword evidence="2" id="KW-1185">Reference proteome</keyword>
<evidence type="ECO:0000313" key="1">
    <source>
        <dbReference type="EMBL" id="MCV2874026.1"/>
    </source>
</evidence>
<reference evidence="1 2" key="1">
    <citation type="submission" date="2022-10" db="EMBL/GenBank/DDBJ databases">
        <title>Defluviimonas sp. nov., isolated from ocean surface sediments.</title>
        <authorList>
            <person name="He W."/>
            <person name="Wang L."/>
            <person name="Zhang D.-F."/>
        </authorList>
    </citation>
    <scope>NUCLEOTIDE SEQUENCE [LARGE SCALE GENOMIC DNA]</scope>
    <source>
        <strain evidence="1 2">WL0050</strain>
    </source>
</reference>
<dbReference type="PANTHER" id="PTHR43861">
    <property type="entry name" value="TRANS-ACONITATE 2-METHYLTRANSFERASE-RELATED"/>
    <property type="match status" value="1"/>
</dbReference>
<dbReference type="GO" id="GO:0032259">
    <property type="term" value="P:methylation"/>
    <property type="evidence" value="ECO:0007669"/>
    <property type="project" value="UniProtKB-KW"/>
</dbReference>
<dbReference type="PANTHER" id="PTHR43861:SF1">
    <property type="entry name" value="TRANS-ACONITATE 2-METHYLTRANSFERASE"/>
    <property type="match status" value="1"/>
</dbReference>
<comment type="caution">
    <text evidence="1">The sequence shown here is derived from an EMBL/GenBank/DDBJ whole genome shotgun (WGS) entry which is preliminary data.</text>
</comment>
<proteinExistence type="predicted"/>
<dbReference type="Pfam" id="PF13489">
    <property type="entry name" value="Methyltransf_23"/>
    <property type="match status" value="1"/>
</dbReference>
<gene>
    <name evidence="1" type="ORF">OEZ71_17150</name>
</gene>
<dbReference type="Proteomes" id="UP001652564">
    <property type="component" value="Unassembled WGS sequence"/>
</dbReference>
<dbReference type="SUPFAM" id="SSF53335">
    <property type="entry name" value="S-adenosyl-L-methionine-dependent methyltransferases"/>
    <property type="match status" value="1"/>
</dbReference>
<organism evidence="1 2">
    <name type="scientific">Albidovulum litorale</name>
    <dbReference type="NCBI Taxonomy" id="2984134"/>
    <lineage>
        <taxon>Bacteria</taxon>
        <taxon>Pseudomonadati</taxon>
        <taxon>Pseudomonadota</taxon>
        <taxon>Alphaproteobacteria</taxon>
        <taxon>Rhodobacterales</taxon>
        <taxon>Paracoccaceae</taxon>
        <taxon>Albidovulum</taxon>
    </lineage>
</organism>
<dbReference type="RefSeq" id="WP_263741279.1">
    <property type="nucleotide sequence ID" value="NZ_JAOWKZ010000004.1"/>
</dbReference>
<dbReference type="Gene3D" id="3.40.50.150">
    <property type="entry name" value="Vaccinia Virus protein VP39"/>
    <property type="match status" value="1"/>
</dbReference>
<keyword evidence="1" id="KW-0808">Transferase</keyword>
<dbReference type="InterPro" id="IPR029063">
    <property type="entry name" value="SAM-dependent_MTases_sf"/>
</dbReference>
<dbReference type="GO" id="GO:0008168">
    <property type="term" value="F:methyltransferase activity"/>
    <property type="evidence" value="ECO:0007669"/>
    <property type="project" value="UniProtKB-KW"/>
</dbReference>
<accession>A0ABT2ZS96</accession>
<evidence type="ECO:0000313" key="2">
    <source>
        <dbReference type="Proteomes" id="UP001652564"/>
    </source>
</evidence>
<protein>
    <submittedName>
        <fullName evidence="1">Class I SAM-dependent methyltransferase</fullName>
    </submittedName>
</protein>
<dbReference type="EMBL" id="JAOWKZ010000004">
    <property type="protein sequence ID" value="MCV2874026.1"/>
    <property type="molecule type" value="Genomic_DNA"/>
</dbReference>
<name>A0ABT2ZS96_9RHOB</name>
<dbReference type="CDD" id="cd02440">
    <property type="entry name" value="AdoMet_MTases"/>
    <property type="match status" value="1"/>
</dbReference>